<sequence>MSSTTFPPDSASQAFVSVKAIVAGHIFLPYPRVFEDSDGHPLTEGARIPSFAFLITHPTHGRTLFDLGLRKNNEGYPPVVTELMKQHQIECKEDVAEVLQKGGVDPSSIKHVFYSHLHCDHVGDLLKLPSAEVVMGADAKVLLEDAYPKNPKSFFQELPAGRPVTFLNFASYESSQHKTVSPLATYEHAIDFFGDGSLYLVSVPGHIPGHMGALARVAPNSFVFLAADICHNRECYCPGVRRINKVMHLDPKAAYDTVARLKRMNEELPNTIVILAHEKEREFEMPLFPSELAPWVVSEIQKRDAAGKKQ</sequence>
<accession>A0ACC1T8I9</accession>
<protein>
    <submittedName>
        <fullName evidence="1">Uncharacterized protein</fullName>
    </submittedName>
</protein>
<dbReference type="EMBL" id="JANHOG010000328">
    <property type="protein sequence ID" value="KAJ3555475.1"/>
    <property type="molecule type" value="Genomic_DNA"/>
</dbReference>
<organism evidence="1 2">
    <name type="scientific">Phlebia brevispora</name>
    <dbReference type="NCBI Taxonomy" id="194682"/>
    <lineage>
        <taxon>Eukaryota</taxon>
        <taxon>Fungi</taxon>
        <taxon>Dikarya</taxon>
        <taxon>Basidiomycota</taxon>
        <taxon>Agaricomycotina</taxon>
        <taxon>Agaricomycetes</taxon>
        <taxon>Polyporales</taxon>
        <taxon>Meruliaceae</taxon>
        <taxon>Phlebia</taxon>
    </lineage>
</organism>
<gene>
    <name evidence="1" type="ORF">NM688_g2558</name>
</gene>
<name>A0ACC1T8I9_9APHY</name>
<comment type="caution">
    <text evidence="1">The sequence shown here is derived from an EMBL/GenBank/DDBJ whole genome shotgun (WGS) entry which is preliminary data.</text>
</comment>
<evidence type="ECO:0000313" key="2">
    <source>
        <dbReference type="Proteomes" id="UP001148662"/>
    </source>
</evidence>
<dbReference type="Proteomes" id="UP001148662">
    <property type="component" value="Unassembled WGS sequence"/>
</dbReference>
<proteinExistence type="predicted"/>
<keyword evidence="2" id="KW-1185">Reference proteome</keyword>
<reference evidence="1" key="1">
    <citation type="submission" date="2022-07" db="EMBL/GenBank/DDBJ databases">
        <title>Genome Sequence of Phlebia brevispora.</title>
        <authorList>
            <person name="Buettner E."/>
        </authorList>
    </citation>
    <scope>NUCLEOTIDE SEQUENCE</scope>
    <source>
        <strain evidence="1">MPL23</strain>
    </source>
</reference>
<evidence type="ECO:0000313" key="1">
    <source>
        <dbReference type="EMBL" id="KAJ3555475.1"/>
    </source>
</evidence>